<evidence type="ECO:0000256" key="1">
    <source>
        <dbReference type="SAM" id="Phobius"/>
    </source>
</evidence>
<keyword evidence="1" id="KW-1133">Transmembrane helix</keyword>
<dbReference type="CDD" id="cd01836">
    <property type="entry name" value="FeeA_FeeB_like"/>
    <property type="match status" value="1"/>
</dbReference>
<dbReference type="InterPro" id="IPR013830">
    <property type="entry name" value="SGNH_hydro"/>
</dbReference>
<evidence type="ECO:0000313" key="3">
    <source>
        <dbReference type="EMBL" id="AXV06834.1"/>
    </source>
</evidence>
<feature type="transmembrane region" description="Helical" evidence="1">
    <location>
        <begin position="12"/>
        <end position="31"/>
    </location>
</feature>
<dbReference type="Gene3D" id="3.40.50.1110">
    <property type="entry name" value="SGNH hydrolase"/>
    <property type="match status" value="1"/>
</dbReference>
<keyword evidence="1" id="KW-0812">Transmembrane</keyword>
<name>A0A346XX87_9ACTN</name>
<feature type="domain" description="SGNH hydrolase-type esterase" evidence="2">
    <location>
        <begin position="69"/>
        <end position="249"/>
    </location>
</feature>
<evidence type="ECO:0000259" key="2">
    <source>
        <dbReference type="Pfam" id="PF13472"/>
    </source>
</evidence>
<proteinExistence type="predicted"/>
<dbReference type="RefSeq" id="WP_114591424.1">
    <property type="nucleotide sequence ID" value="NZ_CP031165.1"/>
</dbReference>
<dbReference type="InterPro" id="IPR051532">
    <property type="entry name" value="Ester_Hydrolysis_Enzymes"/>
</dbReference>
<dbReference type="GO" id="GO:0004622">
    <property type="term" value="F:phosphatidylcholine lysophospholipase activity"/>
    <property type="evidence" value="ECO:0007669"/>
    <property type="project" value="TreeGrafter"/>
</dbReference>
<dbReference type="AlphaFoldDB" id="A0A346XX87"/>
<accession>A0A346XX87</accession>
<dbReference type="SUPFAM" id="SSF52266">
    <property type="entry name" value="SGNH hydrolase"/>
    <property type="match status" value="1"/>
</dbReference>
<reference evidence="3 4" key="1">
    <citation type="submission" date="2018-09" db="EMBL/GenBank/DDBJ databases">
        <title>Complete genome sequence of Euzebya sp. DY32-46 isolated from seawater of Pacific Ocean.</title>
        <authorList>
            <person name="Xu L."/>
            <person name="Wu Y.-H."/>
            <person name="Xu X.-W."/>
        </authorList>
    </citation>
    <scope>NUCLEOTIDE SEQUENCE [LARGE SCALE GENOMIC DNA]</scope>
    <source>
        <strain evidence="3 4">DY32-46</strain>
    </source>
</reference>
<dbReference type="EMBL" id="CP031165">
    <property type="protein sequence ID" value="AXV06834.1"/>
    <property type="molecule type" value="Genomic_DNA"/>
</dbReference>
<dbReference type="KEGG" id="euz:DVS28_a2151"/>
<dbReference type="PANTHER" id="PTHR30383">
    <property type="entry name" value="THIOESTERASE 1/PROTEASE 1/LYSOPHOSPHOLIPASE L1"/>
    <property type="match status" value="1"/>
</dbReference>
<keyword evidence="1" id="KW-0472">Membrane</keyword>
<keyword evidence="4" id="KW-1185">Reference proteome</keyword>
<dbReference type="Proteomes" id="UP000264006">
    <property type="component" value="Chromosome"/>
</dbReference>
<dbReference type="OrthoDB" id="9804395at2"/>
<organism evidence="3 4">
    <name type="scientific">Euzebya pacifica</name>
    <dbReference type="NCBI Taxonomy" id="1608957"/>
    <lineage>
        <taxon>Bacteria</taxon>
        <taxon>Bacillati</taxon>
        <taxon>Actinomycetota</taxon>
        <taxon>Nitriliruptoria</taxon>
        <taxon>Euzebyales</taxon>
    </lineage>
</organism>
<dbReference type="PANTHER" id="PTHR30383:SF5">
    <property type="entry name" value="SGNH HYDROLASE-TYPE ESTERASE DOMAIN-CONTAINING PROTEIN"/>
    <property type="match status" value="1"/>
</dbReference>
<gene>
    <name evidence="3" type="ORF">DVS28_a2151</name>
</gene>
<protein>
    <submittedName>
        <fullName evidence="3">Putative secreted protein</fullName>
    </submittedName>
</protein>
<sequence>MARAPRVPQGSLTALAVGAVVAVPSTFGLLISRQVRRIRANAMLPRPDYTVDITVQPPWVQGEPLRVTFLGDSLVQGVGAPRASQSLPAQTAYRLAAHLGRPIRMRSHGIASSKVDDVIREQVPKLDHNTDLVIVLIGANDATGGTPPWEFARRIEALTVQAHERTGGAPVVFTGLPPVGSAPLLTMPLREIASAMGDTLHTIQRRLAQRLPQARYIDIRCEVGDTLRRRGKELFAADHYHPNPAGYALLGEAVARSLTAMLHDERPVQAATFTQAEMDAIHRAAWEELAALPGITEEDAPPAPPAVASAA</sequence>
<dbReference type="InterPro" id="IPR036514">
    <property type="entry name" value="SGNH_hydro_sf"/>
</dbReference>
<evidence type="ECO:0000313" key="4">
    <source>
        <dbReference type="Proteomes" id="UP000264006"/>
    </source>
</evidence>
<dbReference type="Pfam" id="PF13472">
    <property type="entry name" value="Lipase_GDSL_2"/>
    <property type="match status" value="1"/>
</dbReference>